<feature type="domain" description="Secretion system C-terminal sorting" evidence="3">
    <location>
        <begin position="446"/>
        <end position="517"/>
    </location>
</feature>
<dbReference type="RefSeq" id="WP_138930581.1">
    <property type="nucleotide sequence ID" value="NZ_SWMU01000001.1"/>
</dbReference>
<evidence type="ECO:0000256" key="2">
    <source>
        <dbReference type="SAM" id="SignalP"/>
    </source>
</evidence>
<evidence type="ECO:0000313" key="5">
    <source>
        <dbReference type="Proteomes" id="UP000306552"/>
    </source>
</evidence>
<evidence type="ECO:0000259" key="3">
    <source>
        <dbReference type="Pfam" id="PF18962"/>
    </source>
</evidence>
<organism evidence="4 5">
    <name type="scientific">Mesohalobacter halotolerans</name>
    <dbReference type="NCBI Taxonomy" id="1883405"/>
    <lineage>
        <taxon>Bacteria</taxon>
        <taxon>Pseudomonadati</taxon>
        <taxon>Bacteroidota</taxon>
        <taxon>Flavobacteriia</taxon>
        <taxon>Flavobacteriales</taxon>
        <taxon>Flavobacteriaceae</taxon>
        <taxon>Mesohalobacter</taxon>
    </lineage>
</organism>
<protein>
    <submittedName>
        <fullName evidence="4">T9SS type A sorting domain-containing protein</fullName>
    </submittedName>
</protein>
<name>A0A4U5TRJ3_9FLAO</name>
<sequence length="519" mass="57009">MKLFTLLFSLLSFSLITAQNINWEKLDIDNALGKATTVDNQGNVITVGAGPMNTNSAGVFVKKYDANGTLLFESFETAIQQQTSGVLEQARPLEVITDSQDNIIVVGFRFHTDNTTCPLPPCIVTRSNKIWKFSPTGQLIFNKTFDDHGRGAFVGVDSNDNIFVNGTGLITDTNNDTEFGTILIKLAPDGTTLFTDVRDVVGTGNSIEMGVMDMGNNFVAVANVTTFDTKLTAWDASGNLLWTVTLDDSIDTLKSISVDETTNDTYILADSFPPNPIVSKIDSNGNIVYTQTYSLGEQVVSNGLEFINSNQLVFASATWSDLGNDSTLHTNVINTSDGSVAQNTTYTLAQNLSRVRALEVHPSNGSYYVGINSTTNGGMPSSGTLHAYNINSNNEWHATYNASNDIRALAVSVNNEVYLMTDNQWNLAQFSTTLSQDDFQTEHFKLYPNPVRQELFISSIDNTELKSIQIYDVFGKMIWNTNTVKNISGINFSKYENGVYFVKLNTKTGKAQTHKIIKQ</sequence>
<keyword evidence="5" id="KW-1185">Reference proteome</keyword>
<dbReference type="AlphaFoldDB" id="A0A4U5TRJ3"/>
<dbReference type="OrthoDB" id="1405326at2"/>
<feature type="chain" id="PRO_5020454231" evidence="2">
    <location>
        <begin position="19"/>
        <end position="519"/>
    </location>
</feature>
<dbReference type="Pfam" id="PF18962">
    <property type="entry name" value="Por_Secre_tail"/>
    <property type="match status" value="1"/>
</dbReference>
<dbReference type="EMBL" id="SWMU01000001">
    <property type="protein sequence ID" value="TKS56877.1"/>
    <property type="molecule type" value="Genomic_DNA"/>
</dbReference>
<dbReference type="NCBIfam" id="TIGR04183">
    <property type="entry name" value="Por_Secre_tail"/>
    <property type="match status" value="1"/>
</dbReference>
<dbReference type="InterPro" id="IPR026444">
    <property type="entry name" value="Secre_tail"/>
</dbReference>
<reference evidence="4 5" key="1">
    <citation type="submission" date="2019-04" db="EMBL/GenBank/DDBJ databases">
        <title>Psychroflexus halotolerans sp. nov., isolated from a marine solar saltern.</title>
        <authorList>
            <person name="Feng X."/>
        </authorList>
    </citation>
    <scope>NUCLEOTIDE SEQUENCE [LARGE SCALE GENOMIC DNA]</scope>
    <source>
        <strain evidence="4 5">WDS2C27</strain>
    </source>
</reference>
<evidence type="ECO:0000313" key="4">
    <source>
        <dbReference type="EMBL" id="TKS56877.1"/>
    </source>
</evidence>
<proteinExistence type="predicted"/>
<dbReference type="InterPro" id="IPR011047">
    <property type="entry name" value="Quinoprotein_ADH-like_sf"/>
</dbReference>
<evidence type="ECO:0000256" key="1">
    <source>
        <dbReference type="ARBA" id="ARBA00022729"/>
    </source>
</evidence>
<comment type="caution">
    <text evidence="4">The sequence shown here is derived from an EMBL/GenBank/DDBJ whole genome shotgun (WGS) entry which is preliminary data.</text>
</comment>
<dbReference type="SUPFAM" id="SSF50998">
    <property type="entry name" value="Quinoprotein alcohol dehydrogenase-like"/>
    <property type="match status" value="1"/>
</dbReference>
<accession>A0A4U5TRJ3</accession>
<feature type="signal peptide" evidence="2">
    <location>
        <begin position="1"/>
        <end position="18"/>
    </location>
</feature>
<keyword evidence="1 2" id="KW-0732">Signal</keyword>
<dbReference type="Proteomes" id="UP000306552">
    <property type="component" value="Unassembled WGS sequence"/>
</dbReference>
<gene>
    <name evidence="4" type="ORF">FCN74_00175</name>
</gene>